<comment type="caution">
    <text evidence="2">The sequence shown here is derived from an EMBL/GenBank/DDBJ whole genome shotgun (WGS) entry which is preliminary data.</text>
</comment>
<proteinExistence type="predicted"/>
<evidence type="ECO:0000313" key="2">
    <source>
        <dbReference type="EMBL" id="KAK8022941.1"/>
    </source>
</evidence>
<name>A0ABR1RZY1_9PEZI</name>
<evidence type="ECO:0000313" key="3">
    <source>
        <dbReference type="Proteomes" id="UP001396898"/>
    </source>
</evidence>
<dbReference type="InterPro" id="IPR040144">
    <property type="entry name" value="RAP1GDS1"/>
</dbReference>
<dbReference type="PANTHER" id="PTHR10957">
    <property type="entry name" value="RAP1 GTPASE-GDP DISSOCIATION STIMULATOR 1"/>
    <property type="match status" value="1"/>
</dbReference>
<organism evidence="2 3">
    <name type="scientific">Apiospora marii</name>
    <dbReference type="NCBI Taxonomy" id="335849"/>
    <lineage>
        <taxon>Eukaryota</taxon>
        <taxon>Fungi</taxon>
        <taxon>Dikarya</taxon>
        <taxon>Ascomycota</taxon>
        <taxon>Pezizomycotina</taxon>
        <taxon>Sordariomycetes</taxon>
        <taxon>Xylariomycetidae</taxon>
        <taxon>Amphisphaeriales</taxon>
        <taxon>Apiosporaceae</taxon>
        <taxon>Apiospora</taxon>
    </lineage>
</organism>
<keyword evidence="3" id="KW-1185">Reference proteome</keyword>
<dbReference type="EMBL" id="JAQQWI010000009">
    <property type="protein sequence ID" value="KAK8022941.1"/>
    <property type="molecule type" value="Genomic_DNA"/>
</dbReference>
<gene>
    <name evidence="2" type="ORF">PG991_006822</name>
</gene>
<dbReference type="InterPro" id="IPR011989">
    <property type="entry name" value="ARM-like"/>
</dbReference>
<dbReference type="SUPFAM" id="SSF48371">
    <property type="entry name" value="ARM repeat"/>
    <property type="match status" value="1"/>
</dbReference>
<dbReference type="Proteomes" id="UP001396898">
    <property type="component" value="Unassembled WGS sequence"/>
</dbReference>
<evidence type="ECO:0000256" key="1">
    <source>
        <dbReference type="SAM" id="MobiDB-lite"/>
    </source>
</evidence>
<feature type="region of interest" description="Disordered" evidence="1">
    <location>
        <begin position="506"/>
        <end position="528"/>
    </location>
</feature>
<accession>A0ABR1RZY1</accession>
<protein>
    <submittedName>
        <fullName evidence="2">Rap1 GTPase-GDP dissociation stimulator 1</fullName>
    </submittedName>
</protein>
<dbReference type="InterPro" id="IPR016024">
    <property type="entry name" value="ARM-type_fold"/>
</dbReference>
<dbReference type="Gene3D" id="1.25.10.10">
    <property type="entry name" value="Leucine-rich Repeat Variant"/>
    <property type="match status" value="2"/>
</dbReference>
<feature type="compositionally biased region" description="Low complexity" evidence="1">
    <location>
        <begin position="506"/>
        <end position="519"/>
    </location>
</feature>
<reference evidence="2 3" key="1">
    <citation type="submission" date="2023-01" db="EMBL/GenBank/DDBJ databases">
        <title>Analysis of 21 Apiospora genomes using comparative genomics revels a genus with tremendous synthesis potential of carbohydrate active enzymes and secondary metabolites.</title>
        <authorList>
            <person name="Sorensen T."/>
        </authorList>
    </citation>
    <scope>NUCLEOTIDE SEQUENCE [LARGE SCALE GENOMIC DNA]</scope>
    <source>
        <strain evidence="2 3">CBS 20057</strain>
    </source>
</reference>
<sequence>MTPDDVAAVFARKDYVEDDTRVSEEGQASRLEALSPLLTEVRGLWEGGAVELDLIVQKIGDGSREVAWRKPLGESGMLDFFLGLVNNDGLRPALVMHTLRIIGNCCADTDENRARLVTANCMPRLVNLLNTDSLLPLIIPVLFNIIVDYEPTQVAAYKAGLNPELVSLLSGQRLIVAAPHMGLICKLLGLIAGQAADESVSLPDAEANLVHPATPFTLLTLAKEISSVDDEEGLEDFMGQVSVALAYISNPTFQESFLETPKSVLLFLEVYAKGVKRAEDAEPELDSEDAEQLKTILSIFPQALADLSAAPQFAAAAPIGSPEQQLLRDWIAGTGSDNRKSTRLQSAACLALGNVARSDETCTAFVHQSALHTALAAVVADASVTDAQLLHGAVSFLKNLAIPAANKEPIGAAGVLEPGSLPRVWEMYAAVPVQFAAVSLARLLMVSCPANVRQVCAGHEGAEDGKKTLLQQIASVFKRSDQEPTKTEAARAVAAVLRVVHSSPDVSSILSSSSSSSSSATASLTGEGKDGASEALLADFYATHETIPEALAYLGMQKKFPALRSELWFVMALMSRSVEGAQCCAKALQQTELTRALLETVTGRDILAEREAATGTTEAAGGEVQKVEMGMGGLGLGSFEPQQIDATKKADLSRMDRENGLVLVTELLQRCADKLTNEDLFLEALRAGGQKMIDERRVLGEAKE</sequence>